<keyword evidence="1" id="KW-0812">Transmembrane</keyword>
<keyword evidence="3" id="KW-1185">Reference proteome</keyword>
<dbReference type="RefSeq" id="WP_310925726.1">
    <property type="nucleotide sequence ID" value="NZ_JAMQOP010000004.1"/>
</dbReference>
<gene>
    <name evidence="2" type="ORF">NDI76_18845</name>
</gene>
<sequence length="217" mass="22924">MRDADTKTVYRSFVSAARFFYEHGPRLVAVSVLWFLCSLPLVTVGPATLGAYAAVGSLREGYTFDRERVAATLKRHGLSAALLSGVPLAFAAIAVLYARRYLTTRSTVALVLGVLTTYAAAYTALVLIPTFAGLVAGEDLEAAVRAGVRWTGQNAVSGVMIGLGTVLLFAVTGALTIAFVVVFGGMAAAFHLDALLGPPPKSKAAEDHWSPYESARR</sequence>
<accession>A0ABU2GJ34</accession>
<protein>
    <recommendedName>
        <fullName evidence="4">DUF624 domain-containing protein</fullName>
    </recommendedName>
</protein>
<organism evidence="2 3">
    <name type="scientific">Halogeometricum salsisoli</name>
    <dbReference type="NCBI Taxonomy" id="2950536"/>
    <lineage>
        <taxon>Archaea</taxon>
        <taxon>Methanobacteriati</taxon>
        <taxon>Methanobacteriota</taxon>
        <taxon>Stenosarchaea group</taxon>
        <taxon>Halobacteria</taxon>
        <taxon>Halobacteriales</taxon>
        <taxon>Haloferacaceae</taxon>
        <taxon>Halogeometricum</taxon>
    </lineage>
</organism>
<feature type="transmembrane region" description="Helical" evidence="1">
    <location>
        <begin position="155"/>
        <end position="183"/>
    </location>
</feature>
<dbReference type="EMBL" id="JAMQOP010000004">
    <property type="protein sequence ID" value="MDS0300810.1"/>
    <property type="molecule type" value="Genomic_DNA"/>
</dbReference>
<keyword evidence="1" id="KW-0472">Membrane</keyword>
<evidence type="ECO:0000313" key="2">
    <source>
        <dbReference type="EMBL" id="MDS0300810.1"/>
    </source>
</evidence>
<reference evidence="2 3" key="1">
    <citation type="submission" date="2022-06" db="EMBL/GenBank/DDBJ databases">
        <title>Halogeometricum sp. a new haloarchaeum isolate from saline soil.</title>
        <authorList>
            <person name="Strakova D."/>
            <person name="Galisteo C."/>
            <person name="Sanchez-Porro C."/>
            <person name="Ventosa A."/>
        </authorList>
    </citation>
    <scope>NUCLEOTIDE SEQUENCE [LARGE SCALE GENOMIC DNA]</scope>
    <source>
        <strain evidence="2 3">S1BR25-6</strain>
    </source>
</reference>
<evidence type="ECO:0008006" key="4">
    <source>
        <dbReference type="Google" id="ProtNLM"/>
    </source>
</evidence>
<name>A0ABU2GJ34_9EURY</name>
<dbReference type="Proteomes" id="UP001257060">
    <property type="component" value="Unassembled WGS sequence"/>
</dbReference>
<evidence type="ECO:0000313" key="3">
    <source>
        <dbReference type="Proteomes" id="UP001257060"/>
    </source>
</evidence>
<evidence type="ECO:0000256" key="1">
    <source>
        <dbReference type="SAM" id="Phobius"/>
    </source>
</evidence>
<feature type="transmembrane region" description="Helical" evidence="1">
    <location>
        <begin position="110"/>
        <end position="135"/>
    </location>
</feature>
<feature type="transmembrane region" description="Helical" evidence="1">
    <location>
        <begin position="75"/>
        <end position="98"/>
    </location>
</feature>
<keyword evidence="1" id="KW-1133">Transmembrane helix</keyword>
<feature type="transmembrane region" description="Helical" evidence="1">
    <location>
        <begin position="27"/>
        <end position="55"/>
    </location>
</feature>
<comment type="caution">
    <text evidence="2">The sequence shown here is derived from an EMBL/GenBank/DDBJ whole genome shotgun (WGS) entry which is preliminary data.</text>
</comment>
<proteinExistence type="predicted"/>